<organism evidence="1 2">
    <name type="scientific">Leptospira borgpetersenii str. Brem 328</name>
    <dbReference type="NCBI Taxonomy" id="1049780"/>
    <lineage>
        <taxon>Bacteria</taxon>
        <taxon>Pseudomonadati</taxon>
        <taxon>Spirochaetota</taxon>
        <taxon>Spirochaetia</taxon>
        <taxon>Leptospirales</taxon>
        <taxon>Leptospiraceae</taxon>
        <taxon>Leptospira</taxon>
    </lineage>
</organism>
<dbReference type="EMBL" id="AHMS02000002">
    <property type="protein sequence ID" value="EMN19398.1"/>
    <property type="molecule type" value="Genomic_DNA"/>
</dbReference>
<evidence type="ECO:0000313" key="2">
    <source>
        <dbReference type="Proteomes" id="UP000012166"/>
    </source>
</evidence>
<dbReference type="Proteomes" id="UP000012166">
    <property type="component" value="Unassembled WGS sequence"/>
</dbReference>
<comment type="caution">
    <text evidence="1">The sequence shown here is derived from an EMBL/GenBank/DDBJ whole genome shotgun (WGS) entry which is preliminary data.</text>
</comment>
<evidence type="ECO:0000313" key="1">
    <source>
        <dbReference type="EMBL" id="EMN19398.1"/>
    </source>
</evidence>
<reference evidence="1 2" key="1">
    <citation type="submission" date="2013-01" db="EMBL/GenBank/DDBJ databases">
        <authorList>
            <person name="Harkins D.M."/>
            <person name="Durkin A.S."/>
            <person name="Brinkac L.M."/>
            <person name="Haft D.H."/>
            <person name="Selengut J.D."/>
            <person name="Sanka R."/>
            <person name="DePew J."/>
            <person name="Purushe J."/>
            <person name="Hartskeerl R.A."/>
            <person name="Ahmed A."/>
            <person name="van der Linden H."/>
            <person name="Goris M.G.A."/>
            <person name="Vinetz J.M."/>
            <person name="Sutton G.G."/>
            <person name="Nierman W.C."/>
            <person name="Fouts D.E."/>
        </authorList>
    </citation>
    <scope>NUCLEOTIDE SEQUENCE [LARGE SCALE GENOMIC DNA]</scope>
    <source>
        <strain evidence="1 2">Brem 328</strain>
    </source>
</reference>
<protein>
    <submittedName>
        <fullName evidence="1">Uncharacterized protein</fullName>
    </submittedName>
</protein>
<dbReference type="AlphaFoldDB" id="A0ABC9SNQ9"/>
<gene>
    <name evidence="1" type="ORF">LEP1GSC056_3024</name>
</gene>
<accession>A0ABC9SNQ9</accession>
<name>A0ABC9SNQ9_LEPBO</name>
<proteinExistence type="predicted"/>
<sequence length="53" mass="6305">MSLFKISLNGKGHKKLPFQIRKPNKVEYFRALIFQFKKETHIEMNISTAILRL</sequence>